<sequence length="178" mass="19135">MCLLALAAKADESGNQMQLSFSGQVSIPTCKLVIPEKYLTLPSALVGDFSPLAVGETYGEKAFTVSVGDCTGGRDQVSQVLLMFAAKNGDTDANFAAFNNQIEDKGDPSAKGIAVVIDDDRDDSSVLSPEGKTRYIVYPTAEYPVGSEYHFTARYIKTANEVKSGFFYADVIITATYE</sequence>
<dbReference type="GO" id="GO:0009289">
    <property type="term" value="C:pilus"/>
    <property type="evidence" value="ECO:0007669"/>
    <property type="project" value="UniProtKB-SubCell"/>
</dbReference>
<dbReference type="PANTHER" id="PTHR33420">
    <property type="entry name" value="FIMBRIAL SUBUNIT ELFA-RELATED"/>
    <property type="match status" value="1"/>
</dbReference>
<dbReference type="PANTHER" id="PTHR33420:SF14">
    <property type="entry name" value="TYPE 1 FIMBRIN D-MANNOSE SPECIFIC ADHESIN"/>
    <property type="match status" value="1"/>
</dbReference>
<evidence type="ECO:0000256" key="1">
    <source>
        <dbReference type="ARBA" id="ARBA00004561"/>
    </source>
</evidence>
<dbReference type="InterPro" id="IPR000259">
    <property type="entry name" value="Adhesion_dom_fimbrial"/>
</dbReference>
<dbReference type="InterPro" id="IPR036937">
    <property type="entry name" value="Adhesion_dom_fimbrial_sf"/>
</dbReference>
<accession>A0A0L0GXR0</accession>
<comment type="caution">
    <text evidence="5">The sequence shown here is derived from an EMBL/GenBank/DDBJ whole genome shotgun (WGS) entry which is preliminary data.</text>
</comment>
<protein>
    <recommendedName>
        <fullName evidence="4">Fimbrial-type adhesion domain-containing protein</fullName>
    </recommendedName>
</protein>
<evidence type="ECO:0000259" key="4">
    <source>
        <dbReference type="Pfam" id="PF00419"/>
    </source>
</evidence>
<keyword evidence="3" id="KW-0281">Fimbrium</keyword>
<dbReference type="Pfam" id="PF00419">
    <property type="entry name" value="Fimbrial"/>
    <property type="match status" value="1"/>
</dbReference>
<name>A0A0L0GXR0_9ENTR</name>
<dbReference type="GO" id="GO:0043709">
    <property type="term" value="P:cell adhesion involved in single-species biofilm formation"/>
    <property type="evidence" value="ECO:0007669"/>
    <property type="project" value="TreeGrafter"/>
</dbReference>
<dbReference type="AlphaFoldDB" id="A0A0L0GXR0"/>
<evidence type="ECO:0000256" key="3">
    <source>
        <dbReference type="ARBA" id="ARBA00023263"/>
    </source>
</evidence>
<dbReference type="InterPro" id="IPR050263">
    <property type="entry name" value="Bact_Fimbrial_Adh_Pro"/>
</dbReference>
<dbReference type="InterPro" id="IPR008966">
    <property type="entry name" value="Adhesion_dom_sf"/>
</dbReference>
<organism evidence="5 6">
    <name type="scientific">Trabulsiella odontotermitis</name>
    <dbReference type="NCBI Taxonomy" id="379893"/>
    <lineage>
        <taxon>Bacteria</taxon>
        <taxon>Pseudomonadati</taxon>
        <taxon>Pseudomonadota</taxon>
        <taxon>Gammaproteobacteria</taxon>
        <taxon>Enterobacterales</taxon>
        <taxon>Enterobacteriaceae</taxon>
        <taxon>Trabulsiella</taxon>
    </lineage>
</organism>
<comment type="similarity">
    <text evidence="2">Belongs to the fimbrial protein family.</text>
</comment>
<keyword evidence="6" id="KW-1185">Reference proteome</keyword>
<evidence type="ECO:0000313" key="5">
    <source>
        <dbReference type="EMBL" id="KNC93491.1"/>
    </source>
</evidence>
<evidence type="ECO:0000313" key="6">
    <source>
        <dbReference type="Proteomes" id="UP000037393"/>
    </source>
</evidence>
<evidence type="ECO:0000256" key="2">
    <source>
        <dbReference type="ARBA" id="ARBA00006671"/>
    </source>
</evidence>
<comment type="subcellular location">
    <subcellularLocation>
        <location evidence="1">Fimbrium</location>
    </subcellularLocation>
</comment>
<proteinExistence type="inferred from homology"/>
<feature type="domain" description="Fimbrial-type adhesion" evidence="4">
    <location>
        <begin position="20"/>
        <end position="177"/>
    </location>
</feature>
<dbReference type="Gene3D" id="2.60.40.1090">
    <property type="entry name" value="Fimbrial-type adhesion domain"/>
    <property type="match status" value="1"/>
</dbReference>
<dbReference type="PATRIC" id="fig|379893.4.peg.3922"/>
<dbReference type="Proteomes" id="UP000037393">
    <property type="component" value="Unassembled WGS sequence"/>
</dbReference>
<gene>
    <name evidence="5" type="ORF">GM31_19360</name>
</gene>
<dbReference type="EMBL" id="JNGI01000050">
    <property type="protein sequence ID" value="KNC93491.1"/>
    <property type="molecule type" value="Genomic_DNA"/>
</dbReference>
<dbReference type="SUPFAM" id="SSF49401">
    <property type="entry name" value="Bacterial adhesins"/>
    <property type="match status" value="1"/>
</dbReference>
<reference evidence="5 6" key="1">
    <citation type="journal article" date="2015" name="Appl. Environ. Microbiol.">
        <title>The Enterobacterium Trabulsiella odontotermitis Presents Novel Adaptations Related to Its Association with Fungus-Growing Termites.</title>
        <authorList>
            <person name="Sapountzis P."/>
            <person name="Gruntjes T."/>
            <person name="Otani S."/>
            <person name="Estevez J."/>
            <person name="da Costa R.R."/>
            <person name="Plunkett G.3rd."/>
            <person name="Perna N.T."/>
            <person name="Poulsen M."/>
        </authorList>
    </citation>
    <scope>NUCLEOTIDE SEQUENCE [LARGE SCALE GENOMIC DNA]</scope>
    <source>
        <strain evidence="5 6">12</strain>
    </source>
</reference>